<keyword evidence="2" id="KW-1133">Transmembrane helix</keyword>
<organism evidence="3 4">
    <name type="scientific">Vitis vinifera</name>
    <name type="common">Grape</name>
    <dbReference type="NCBI Taxonomy" id="29760"/>
    <lineage>
        <taxon>Eukaryota</taxon>
        <taxon>Viridiplantae</taxon>
        <taxon>Streptophyta</taxon>
        <taxon>Embryophyta</taxon>
        <taxon>Tracheophyta</taxon>
        <taxon>Spermatophyta</taxon>
        <taxon>Magnoliopsida</taxon>
        <taxon>eudicotyledons</taxon>
        <taxon>Gunneridae</taxon>
        <taxon>Pentapetalae</taxon>
        <taxon>rosids</taxon>
        <taxon>Vitales</taxon>
        <taxon>Vitaceae</taxon>
        <taxon>Viteae</taxon>
        <taxon>Vitis</taxon>
    </lineage>
</organism>
<evidence type="ECO:0000313" key="3">
    <source>
        <dbReference type="EMBL" id="RVW45182.1"/>
    </source>
</evidence>
<feature type="transmembrane region" description="Helical" evidence="2">
    <location>
        <begin position="16"/>
        <end position="39"/>
    </location>
</feature>
<proteinExistence type="predicted"/>
<gene>
    <name evidence="3" type="ORF">CK203_067607</name>
</gene>
<reference evidence="3 4" key="1">
    <citation type="journal article" date="2018" name="PLoS Genet.">
        <title>Population sequencing reveals clonal diversity and ancestral inbreeding in the grapevine cultivar Chardonnay.</title>
        <authorList>
            <person name="Roach M.J."/>
            <person name="Johnson D.L."/>
            <person name="Bohlmann J."/>
            <person name="van Vuuren H.J."/>
            <person name="Jones S.J."/>
            <person name="Pretorius I.S."/>
            <person name="Schmidt S.A."/>
            <person name="Borneman A.R."/>
        </authorList>
    </citation>
    <scope>NUCLEOTIDE SEQUENCE [LARGE SCALE GENOMIC DNA]</scope>
    <source>
        <strain evidence="4">cv. Chardonnay</strain>
        <tissue evidence="3">Leaf</tissue>
    </source>
</reference>
<accession>A0A438EBY9</accession>
<dbReference type="AlphaFoldDB" id="A0A438EBY9"/>
<evidence type="ECO:0000256" key="2">
    <source>
        <dbReference type="SAM" id="Phobius"/>
    </source>
</evidence>
<keyword evidence="2" id="KW-0472">Membrane</keyword>
<sequence length="361" mass="40851">MPDVYKRATSTKHLQSILIATLVAIHLSDTILVFVSGALEAELMALSGSYSAHRFSISARGGVTSTSEAGKTKKNVRLREGVRWTNEDKLIELLTEREFRELFRMPCGIAICLMDGGPMSTEEESFNAIIFSKEQFNVGLRFLLPSLFKSFFHFTKIPSTFLYPNTVRILMGCSILNMLYHLNLSLLEIPPRVRQKDTLLFQVLRIAADMPYLVYTGKRMRDQLQNHETLLTNQNLLALVQDLESYVVHTLPRFAPRILVLDKHYVLKDFPFYMEARVADAKGRQYRLEKREKKRQDGTLRQAPGAGHSTTNSSVHLPIKKKSVLRPVEKALYLSLSPSLSAEVGTNQNSTDLPSVGDNFD</sequence>
<keyword evidence="2" id="KW-0812">Transmembrane</keyword>
<feature type="compositionally biased region" description="Polar residues" evidence="1">
    <location>
        <begin position="344"/>
        <end position="353"/>
    </location>
</feature>
<dbReference type="Proteomes" id="UP000288805">
    <property type="component" value="Unassembled WGS sequence"/>
</dbReference>
<comment type="caution">
    <text evidence="3">The sequence shown here is derived from an EMBL/GenBank/DDBJ whole genome shotgun (WGS) entry which is preliminary data.</text>
</comment>
<evidence type="ECO:0000256" key="1">
    <source>
        <dbReference type="SAM" id="MobiDB-lite"/>
    </source>
</evidence>
<feature type="region of interest" description="Disordered" evidence="1">
    <location>
        <begin position="342"/>
        <end position="361"/>
    </location>
</feature>
<protein>
    <submittedName>
        <fullName evidence="3">Uncharacterized protein</fullName>
    </submittedName>
</protein>
<dbReference type="EMBL" id="QGNW01001336">
    <property type="protein sequence ID" value="RVW45182.1"/>
    <property type="molecule type" value="Genomic_DNA"/>
</dbReference>
<name>A0A438EBY9_VITVI</name>
<feature type="region of interest" description="Disordered" evidence="1">
    <location>
        <begin position="290"/>
        <end position="318"/>
    </location>
</feature>
<evidence type="ECO:0000313" key="4">
    <source>
        <dbReference type="Proteomes" id="UP000288805"/>
    </source>
</evidence>